<dbReference type="PATRIC" id="fig|679200.3.peg.1203"/>
<dbReference type="Pfam" id="PF02541">
    <property type="entry name" value="Ppx-GppA"/>
    <property type="match status" value="1"/>
</dbReference>
<proteinExistence type="inferred from homology"/>
<dbReference type="InterPro" id="IPR003695">
    <property type="entry name" value="Ppx_GppA_N"/>
</dbReference>
<evidence type="ECO:0000256" key="1">
    <source>
        <dbReference type="ARBA" id="ARBA00007125"/>
    </source>
</evidence>
<sequence>MAIKRFAAIDVGSFELELGIYEIGKTIGIRRIDYIRHIIALGKDTYNTGKINYDLIEEMCTVLRDFAFIMSGYQVDAYRAYATSAMREAKNRRIILDRIKVRTGLDVKIISNSEQRLINYKAVASFEDNFNASIEHGAVIADLGFGSVQLTLFNKSEMINSQNFLFGALRIHEMTAASSAGRDKLIENISKMVDYDLEIYRKLFVKNKDIKTCICIGDPILYLFRKAGLYNNKIIKRDNFIEFYENVIKLEADDIEEKFEINHRFSSIILPSIIIYRRIIEKLDISDIWLPGIQLIDGIAAEYTKDSRIIKTMHDFSGDIIAISRNIAKRYKADGNDSECLEVNAVGIFDAMKKIHGLNDRDRLLLRLSCILHNVGRFISIKNAPAATKNIIESTEIIGISHDERLLIAEVAAGSIESLNYRDVKAAKLMAILKLAQSLSRTYKEQVKDYKFKVEAEKLVISTAFSDDMIFEILAFEANKVYFEEICGIQAILKRKRIY</sequence>
<gene>
    <name evidence="4" type="ORF">HMPREF9333_01133</name>
</gene>
<keyword evidence="5" id="KW-1185">Reference proteome</keyword>
<dbReference type="SUPFAM" id="SSF53067">
    <property type="entry name" value="Actin-like ATPase domain"/>
    <property type="match status" value="2"/>
</dbReference>
<evidence type="ECO:0000259" key="2">
    <source>
        <dbReference type="Pfam" id="PF02541"/>
    </source>
</evidence>
<name>G5GHU3_9FIRM</name>
<dbReference type="InterPro" id="IPR050273">
    <property type="entry name" value="GppA/Ppx_hydrolase"/>
</dbReference>
<dbReference type="SUPFAM" id="SSF109604">
    <property type="entry name" value="HD-domain/PDEase-like"/>
    <property type="match status" value="1"/>
</dbReference>
<dbReference type="Pfam" id="PF21447">
    <property type="entry name" value="Ppx-GppA_III"/>
    <property type="match status" value="1"/>
</dbReference>
<feature type="domain" description="Ppx/GppA phosphatase N-terminal" evidence="2">
    <location>
        <begin position="34"/>
        <end position="293"/>
    </location>
</feature>
<dbReference type="InterPro" id="IPR043129">
    <property type="entry name" value="ATPase_NBD"/>
</dbReference>
<dbReference type="CDD" id="cd24006">
    <property type="entry name" value="ASKHA_NBD_PPX_GppA"/>
    <property type="match status" value="1"/>
</dbReference>
<dbReference type="PANTHER" id="PTHR30005:SF0">
    <property type="entry name" value="RETROGRADE REGULATION PROTEIN 2"/>
    <property type="match status" value="1"/>
</dbReference>
<comment type="similarity">
    <text evidence="1">Belongs to the GppA/Ppx family.</text>
</comment>
<dbReference type="HOGENOM" id="CLU_025908_4_1_9"/>
<evidence type="ECO:0000313" key="4">
    <source>
        <dbReference type="EMBL" id="EHI55786.1"/>
    </source>
</evidence>
<dbReference type="AlphaFoldDB" id="G5GHU3"/>
<feature type="domain" description="Ppx/GppA phosphatase C-terminal" evidence="3">
    <location>
        <begin position="325"/>
        <end position="458"/>
    </location>
</feature>
<dbReference type="EMBL" id="ACZL01000017">
    <property type="protein sequence ID" value="EHI55786.1"/>
    <property type="molecule type" value="Genomic_DNA"/>
</dbReference>
<comment type="caution">
    <text evidence="4">The sequence shown here is derived from an EMBL/GenBank/DDBJ whole genome shotgun (WGS) entry which is preliminary data.</text>
</comment>
<protein>
    <submittedName>
        <fullName evidence="4">Uncharacterized protein</fullName>
    </submittedName>
</protein>
<dbReference type="Gene3D" id="1.10.3210.10">
    <property type="entry name" value="Hypothetical protein af1432"/>
    <property type="match status" value="1"/>
</dbReference>
<reference evidence="4 5" key="1">
    <citation type="submission" date="2011-08" db="EMBL/GenBank/DDBJ databases">
        <title>The Genome Sequence of Johnsonella ignava ATCC 51276.</title>
        <authorList>
            <consortium name="The Broad Institute Genome Sequencing Platform"/>
            <person name="Earl A."/>
            <person name="Ward D."/>
            <person name="Feldgarden M."/>
            <person name="Gevers D."/>
            <person name="Izard J."/>
            <person name="Blanton J.M."/>
            <person name="Baranova O.V."/>
            <person name="Dewhirst F.E."/>
            <person name="Young S.K."/>
            <person name="Zeng Q."/>
            <person name="Gargeya S."/>
            <person name="Fitzgerald M."/>
            <person name="Haas B."/>
            <person name="Abouelleil A."/>
            <person name="Alvarado L."/>
            <person name="Arachchi H.M."/>
            <person name="Berlin A."/>
            <person name="Brown A."/>
            <person name="Chapman S.B."/>
            <person name="Chen Z."/>
            <person name="Dunbar C."/>
            <person name="Freedman E."/>
            <person name="Gearin G."/>
            <person name="Gellesch M."/>
            <person name="Goldberg J."/>
            <person name="Griggs A."/>
            <person name="Gujja S."/>
            <person name="Heiman D."/>
            <person name="Howarth C."/>
            <person name="Larson L."/>
            <person name="Lui A."/>
            <person name="MacDonald P.J.P."/>
            <person name="Montmayeur A."/>
            <person name="Murphy C."/>
            <person name="Neiman D."/>
            <person name="Pearson M."/>
            <person name="Priest M."/>
            <person name="Roberts A."/>
            <person name="Saif S."/>
            <person name="Shea T."/>
            <person name="Shenoy N."/>
            <person name="Sisk P."/>
            <person name="Stolte C."/>
            <person name="Sykes S."/>
            <person name="Wortman J."/>
            <person name="Nusbaum C."/>
            <person name="Birren B."/>
        </authorList>
    </citation>
    <scope>NUCLEOTIDE SEQUENCE [LARGE SCALE GENOMIC DNA]</scope>
    <source>
        <strain evidence="4 5">ATCC 51276</strain>
    </source>
</reference>
<dbReference type="InterPro" id="IPR048950">
    <property type="entry name" value="Ppx_GppA_C"/>
</dbReference>
<dbReference type="eggNOG" id="COG0248">
    <property type="taxonomic scope" value="Bacteria"/>
</dbReference>
<evidence type="ECO:0000259" key="3">
    <source>
        <dbReference type="Pfam" id="PF21447"/>
    </source>
</evidence>
<dbReference type="STRING" id="679200.HMPREF9333_01133"/>
<dbReference type="Gene3D" id="3.30.420.40">
    <property type="match status" value="1"/>
</dbReference>
<dbReference type="Proteomes" id="UP000003011">
    <property type="component" value="Unassembled WGS sequence"/>
</dbReference>
<dbReference type="Gene3D" id="3.30.420.150">
    <property type="entry name" value="Exopolyphosphatase. Domain 2"/>
    <property type="match status" value="1"/>
</dbReference>
<dbReference type="PANTHER" id="PTHR30005">
    <property type="entry name" value="EXOPOLYPHOSPHATASE"/>
    <property type="match status" value="1"/>
</dbReference>
<dbReference type="RefSeq" id="WP_005540563.1">
    <property type="nucleotide sequence ID" value="NZ_JH378831.1"/>
</dbReference>
<organism evidence="4 5">
    <name type="scientific">Johnsonella ignava ATCC 51276</name>
    <dbReference type="NCBI Taxonomy" id="679200"/>
    <lineage>
        <taxon>Bacteria</taxon>
        <taxon>Bacillati</taxon>
        <taxon>Bacillota</taxon>
        <taxon>Clostridia</taxon>
        <taxon>Lachnospirales</taxon>
        <taxon>Lachnospiraceae</taxon>
        <taxon>Johnsonella</taxon>
    </lineage>
</organism>
<evidence type="ECO:0000313" key="5">
    <source>
        <dbReference type="Proteomes" id="UP000003011"/>
    </source>
</evidence>
<dbReference type="OrthoDB" id="9814545at2"/>
<dbReference type="GO" id="GO:0016462">
    <property type="term" value="F:pyrophosphatase activity"/>
    <property type="evidence" value="ECO:0007669"/>
    <property type="project" value="TreeGrafter"/>
</dbReference>
<accession>G5GHU3</accession>